<accession>A0A0N7L752</accession>
<reference evidence="2" key="1">
    <citation type="submission" date="2014-09" db="EMBL/GenBank/DDBJ databases">
        <authorList>
            <person name="Sharma Rahul"/>
            <person name="Thines Marco"/>
        </authorList>
    </citation>
    <scope>NUCLEOTIDE SEQUENCE [LARGE SCALE GENOMIC DNA]</scope>
</reference>
<keyword evidence="2" id="KW-1185">Reference proteome</keyword>
<dbReference type="GeneID" id="36397584"/>
<evidence type="ECO:0000313" key="1">
    <source>
        <dbReference type="EMBL" id="CEG46107.1"/>
    </source>
</evidence>
<dbReference type="EMBL" id="CCYD01002035">
    <property type="protein sequence ID" value="CEG46107.1"/>
    <property type="molecule type" value="Genomic_DNA"/>
</dbReference>
<organism evidence="1 2">
    <name type="scientific">Plasmopara halstedii</name>
    <name type="common">Downy mildew of sunflower</name>
    <dbReference type="NCBI Taxonomy" id="4781"/>
    <lineage>
        <taxon>Eukaryota</taxon>
        <taxon>Sar</taxon>
        <taxon>Stramenopiles</taxon>
        <taxon>Oomycota</taxon>
        <taxon>Peronosporomycetes</taxon>
        <taxon>Peronosporales</taxon>
        <taxon>Peronosporaceae</taxon>
        <taxon>Plasmopara</taxon>
    </lineage>
</organism>
<proteinExistence type="predicted"/>
<evidence type="ECO:0000313" key="2">
    <source>
        <dbReference type="Proteomes" id="UP000054928"/>
    </source>
</evidence>
<dbReference type="RefSeq" id="XP_024582476.1">
    <property type="nucleotide sequence ID" value="XM_024716927.1"/>
</dbReference>
<protein>
    <submittedName>
        <fullName evidence="1">Uncharacterized protein</fullName>
    </submittedName>
</protein>
<sequence>MPKVDLKIIQKFKMHVKYLDQERKCNDPLSTKWVTLGADETLAPWGQTLCPA</sequence>
<dbReference type="Proteomes" id="UP000054928">
    <property type="component" value="Unassembled WGS sequence"/>
</dbReference>
<dbReference type="AlphaFoldDB" id="A0A0N7L752"/>
<name>A0A0N7L752_PLAHL</name>